<protein>
    <submittedName>
        <fullName evidence="2">Uncharacterized protein</fullName>
    </submittedName>
</protein>
<feature type="compositionally biased region" description="Polar residues" evidence="1">
    <location>
        <begin position="107"/>
        <end position="130"/>
    </location>
</feature>
<name>A0A1D2M4T0_ORCCI</name>
<feature type="compositionally biased region" description="Low complexity" evidence="1">
    <location>
        <begin position="148"/>
        <end position="178"/>
    </location>
</feature>
<comment type="caution">
    <text evidence="2">The sequence shown here is derived from an EMBL/GenBank/DDBJ whole genome shotgun (WGS) entry which is preliminary data.</text>
</comment>
<gene>
    <name evidence="2" type="ORF">Ocin01_18748</name>
</gene>
<dbReference type="Proteomes" id="UP000094527">
    <property type="component" value="Unassembled WGS sequence"/>
</dbReference>
<feature type="region of interest" description="Disordered" evidence="1">
    <location>
        <begin position="76"/>
        <end position="214"/>
    </location>
</feature>
<evidence type="ECO:0000313" key="2">
    <source>
        <dbReference type="EMBL" id="ODM87934.1"/>
    </source>
</evidence>
<reference evidence="2 3" key="1">
    <citation type="journal article" date="2016" name="Genome Biol. Evol.">
        <title>Gene Family Evolution Reflects Adaptation to Soil Environmental Stressors in the Genome of the Collembolan Orchesella cincta.</title>
        <authorList>
            <person name="Faddeeva-Vakhrusheva A."/>
            <person name="Derks M.F."/>
            <person name="Anvar S.Y."/>
            <person name="Agamennone V."/>
            <person name="Suring W."/>
            <person name="Smit S."/>
            <person name="van Straalen N.M."/>
            <person name="Roelofs D."/>
        </authorList>
    </citation>
    <scope>NUCLEOTIDE SEQUENCE [LARGE SCALE GENOMIC DNA]</scope>
    <source>
        <tissue evidence="2">Mixed pool</tissue>
    </source>
</reference>
<dbReference type="AlphaFoldDB" id="A0A1D2M4T0"/>
<evidence type="ECO:0000256" key="1">
    <source>
        <dbReference type="SAM" id="MobiDB-lite"/>
    </source>
</evidence>
<keyword evidence="3" id="KW-1185">Reference proteome</keyword>
<proteinExistence type="predicted"/>
<dbReference type="EMBL" id="LJIJ01004381">
    <property type="protein sequence ID" value="ODM87934.1"/>
    <property type="molecule type" value="Genomic_DNA"/>
</dbReference>
<evidence type="ECO:0000313" key="3">
    <source>
        <dbReference type="Proteomes" id="UP000094527"/>
    </source>
</evidence>
<sequence length="214" mass="23405">MPLGRSDSFSSAEEDEEDAFQVLTAESLFTNLLDRVRNLTRRINRDDPLMSPNWSTDPTTFGLWGNSPLREFMGRAPSETRSVASSLSGHHKAFSREPSVTAGGSRGSESNHNAPHRQQSHEASTTNNNPNEREGEEQEAEGGERRVSSSSSRSSAVPASSHNSSHRNSNASTASSSSVPQHAESNNNNMKNANKSREFVIPIRMEYDGDDEGN</sequence>
<feature type="compositionally biased region" description="Polar residues" evidence="1">
    <location>
        <begin position="79"/>
        <end position="88"/>
    </location>
</feature>
<organism evidence="2 3">
    <name type="scientific">Orchesella cincta</name>
    <name type="common">Springtail</name>
    <name type="synonym">Podura cincta</name>
    <dbReference type="NCBI Taxonomy" id="48709"/>
    <lineage>
        <taxon>Eukaryota</taxon>
        <taxon>Metazoa</taxon>
        <taxon>Ecdysozoa</taxon>
        <taxon>Arthropoda</taxon>
        <taxon>Hexapoda</taxon>
        <taxon>Collembola</taxon>
        <taxon>Entomobryomorpha</taxon>
        <taxon>Entomobryoidea</taxon>
        <taxon>Orchesellidae</taxon>
        <taxon>Orchesellinae</taxon>
        <taxon>Orchesella</taxon>
    </lineage>
</organism>
<accession>A0A1D2M4T0</accession>